<protein>
    <submittedName>
        <fullName evidence="1">Putative DNA-binding protein (MmcQ/YjbR family)</fullName>
    </submittedName>
</protein>
<dbReference type="EMBL" id="VFON01000002">
    <property type="protein sequence ID" value="TQL40696.1"/>
    <property type="molecule type" value="Genomic_DNA"/>
</dbReference>
<dbReference type="OrthoDB" id="3194910at2"/>
<dbReference type="InterPro" id="IPR007351">
    <property type="entry name" value="YjbR"/>
</dbReference>
<keyword evidence="2" id="KW-1185">Reference proteome</keyword>
<name>A0A542XXY5_9MICO</name>
<comment type="caution">
    <text evidence="1">The sequence shown here is derived from an EMBL/GenBank/DDBJ whole genome shotgun (WGS) entry which is preliminary data.</text>
</comment>
<dbReference type="Proteomes" id="UP000319094">
    <property type="component" value="Unassembled WGS sequence"/>
</dbReference>
<reference evidence="1 2" key="1">
    <citation type="submission" date="2019-06" db="EMBL/GenBank/DDBJ databases">
        <title>Sequencing the genomes of 1000 actinobacteria strains.</title>
        <authorList>
            <person name="Klenk H.-P."/>
        </authorList>
    </citation>
    <scope>NUCLEOTIDE SEQUENCE [LARGE SCALE GENOMIC DNA]</scope>
    <source>
        <strain evidence="1 2">DSM 8803</strain>
    </source>
</reference>
<dbReference type="Pfam" id="PF04237">
    <property type="entry name" value="YjbR"/>
    <property type="match status" value="1"/>
</dbReference>
<dbReference type="STRING" id="55969.SD72_04020"/>
<sequence>MTPTTLQEWAAARADELPGSAPEQPFGPDATVYKVRGKMFLLLSEGSTEPFVTLKAKPADATTLREAFDDIIPGYHMNKRHWISLRAGGALEEALVRDLVTESYLLVVESLPRAQRPVDPSTFGQPAAES</sequence>
<dbReference type="InterPro" id="IPR038056">
    <property type="entry name" value="YjbR-like_sf"/>
</dbReference>
<dbReference type="PANTHER" id="PTHR35145">
    <property type="entry name" value="CYTOPLASMIC PROTEIN-RELATED"/>
    <property type="match status" value="1"/>
</dbReference>
<evidence type="ECO:0000313" key="1">
    <source>
        <dbReference type="EMBL" id="TQL40696.1"/>
    </source>
</evidence>
<dbReference type="PANTHER" id="PTHR35145:SF1">
    <property type="entry name" value="CYTOPLASMIC PROTEIN"/>
    <property type="match status" value="1"/>
</dbReference>
<dbReference type="SUPFAM" id="SSF142906">
    <property type="entry name" value="YjbR-like"/>
    <property type="match status" value="1"/>
</dbReference>
<proteinExistence type="predicted"/>
<dbReference type="GO" id="GO:0003677">
    <property type="term" value="F:DNA binding"/>
    <property type="evidence" value="ECO:0007669"/>
    <property type="project" value="UniProtKB-KW"/>
</dbReference>
<dbReference type="InterPro" id="IPR058532">
    <property type="entry name" value="YjbR/MT2646/Rv2570-like"/>
</dbReference>
<dbReference type="RefSeq" id="WP_141888750.1">
    <property type="nucleotide sequence ID" value="NZ_BAAAUY010000023.1"/>
</dbReference>
<keyword evidence="1" id="KW-0238">DNA-binding</keyword>
<dbReference type="Gene3D" id="3.90.1150.30">
    <property type="match status" value="1"/>
</dbReference>
<accession>A0A542XXY5</accession>
<gene>
    <name evidence="1" type="ORF">FB468_3217</name>
</gene>
<evidence type="ECO:0000313" key="2">
    <source>
        <dbReference type="Proteomes" id="UP000319094"/>
    </source>
</evidence>
<organism evidence="1 2">
    <name type="scientific">Leucobacter komagatae</name>
    <dbReference type="NCBI Taxonomy" id="55969"/>
    <lineage>
        <taxon>Bacteria</taxon>
        <taxon>Bacillati</taxon>
        <taxon>Actinomycetota</taxon>
        <taxon>Actinomycetes</taxon>
        <taxon>Micrococcales</taxon>
        <taxon>Microbacteriaceae</taxon>
        <taxon>Leucobacter</taxon>
    </lineage>
</organism>
<dbReference type="AlphaFoldDB" id="A0A542XXY5"/>